<keyword evidence="8" id="KW-0675">Receptor</keyword>
<dbReference type="GO" id="GO:0007166">
    <property type="term" value="P:cell surface receptor signaling pathway"/>
    <property type="evidence" value="ECO:0007669"/>
    <property type="project" value="InterPro"/>
</dbReference>
<organism evidence="8 9">
    <name type="scientific">Dichanthelium oligosanthes</name>
    <dbReference type="NCBI Taxonomy" id="888268"/>
    <lineage>
        <taxon>Eukaryota</taxon>
        <taxon>Viridiplantae</taxon>
        <taxon>Streptophyta</taxon>
        <taxon>Embryophyta</taxon>
        <taxon>Tracheophyta</taxon>
        <taxon>Spermatophyta</taxon>
        <taxon>Magnoliopsida</taxon>
        <taxon>Liliopsida</taxon>
        <taxon>Poales</taxon>
        <taxon>Poaceae</taxon>
        <taxon>PACMAD clade</taxon>
        <taxon>Panicoideae</taxon>
        <taxon>Panicodae</taxon>
        <taxon>Paniceae</taxon>
        <taxon>Dichantheliinae</taxon>
        <taxon>Dichanthelium</taxon>
    </lineage>
</organism>
<dbReference type="InterPro" id="IPR011009">
    <property type="entry name" value="Kinase-like_dom_sf"/>
</dbReference>
<evidence type="ECO:0000313" key="9">
    <source>
        <dbReference type="Proteomes" id="UP000095767"/>
    </source>
</evidence>
<keyword evidence="8" id="KW-0430">Lectin</keyword>
<evidence type="ECO:0000256" key="6">
    <source>
        <dbReference type="PROSITE-ProRule" id="PRU10141"/>
    </source>
</evidence>
<reference evidence="8 9" key="1">
    <citation type="submission" date="2016-09" db="EMBL/GenBank/DDBJ databases">
        <title>The draft genome of Dichanthelium oligosanthes: A C3 panicoid grass species.</title>
        <authorList>
            <person name="Studer A.J."/>
            <person name="Schnable J.C."/>
            <person name="Brutnell T.P."/>
        </authorList>
    </citation>
    <scope>NUCLEOTIDE SEQUENCE [LARGE SCALE GENOMIC DNA]</scope>
    <source>
        <strain evidence="9">cv. Kellogg 1175</strain>
        <tissue evidence="8">Leaf</tissue>
    </source>
</reference>
<evidence type="ECO:0000256" key="2">
    <source>
        <dbReference type="ARBA" id="ARBA00022679"/>
    </source>
</evidence>
<dbReference type="PROSITE" id="PS50011">
    <property type="entry name" value="PROTEIN_KINASE_DOM"/>
    <property type="match status" value="2"/>
</dbReference>
<dbReference type="GO" id="GO:0004674">
    <property type="term" value="F:protein serine/threonine kinase activity"/>
    <property type="evidence" value="ECO:0007669"/>
    <property type="project" value="UniProtKB-KW"/>
</dbReference>
<evidence type="ECO:0000256" key="4">
    <source>
        <dbReference type="ARBA" id="ARBA00022777"/>
    </source>
</evidence>
<dbReference type="GO" id="GO:0005524">
    <property type="term" value="F:ATP binding"/>
    <property type="evidence" value="ECO:0007669"/>
    <property type="project" value="UniProtKB-UniRule"/>
</dbReference>
<evidence type="ECO:0000259" key="7">
    <source>
        <dbReference type="PROSITE" id="PS50011"/>
    </source>
</evidence>
<dbReference type="InterPro" id="IPR017441">
    <property type="entry name" value="Protein_kinase_ATP_BS"/>
</dbReference>
<proteinExistence type="predicted"/>
<dbReference type="Proteomes" id="UP000095767">
    <property type="component" value="Unassembled WGS sequence"/>
</dbReference>
<dbReference type="FunFam" id="1.10.510.10:FF:000621">
    <property type="entry name" value="Serine/threonine-protein kinase"/>
    <property type="match status" value="1"/>
</dbReference>
<dbReference type="PROSITE" id="PS00107">
    <property type="entry name" value="PROTEIN_KINASE_ATP"/>
    <property type="match status" value="1"/>
</dbReference>
<dbReference type="PROSITE" id="PS00108">
    <property type="entry name" value="PROTEIN_KINASE_ST"/>
    <property type="match status" value="1"/>
</dbReference>
<dbReference type="PANTHER" id="PTHR27005:SF321">
    <property type="entry name" value="OS11G0553500 PROTEIN"/>
    <property type="match status" value="1"/>
</dbReference>
<feature type="binding site" evidence="6">
    <location>
        <position position="73"/>
    </location>
    <ligand>
        <name>ATP</name>
        <dbReference type="ChEBI" id="CHEBI:30616"/>
    </ligand>
</feature>
<keyword evidence="3 6" id="KW-0547">Nucleotide-binding</keyword>
<keyword evidence="9" id="KW-1185">Reference proteome</keyword>
<dbReference type="OrthoDB" id="663472at2759"/>
<dbReference type="InterPro" id="IPR000719">
    <property type="entry name" value="Prot_kinase_dom"/>
</dbReference>
<evidence type="ECO:0000256" key="1">
    <source>
        <dbReference type="ARBA" id="ARBA00022527"/>
    </source>
</evidence>
<dbReference type="PANTHER" id="PTHR27005">
    <property type="entry name" value="WALL-ASSOCIATED RECEPTOR KINASE-LIKE 21"/>
    <property type="match status" value="1"/>
</dbReference>
<sequence length="716" mass="81741">MEDELDLLENKLRDFIQQTEKGRWRCENNHNIQNFTSDEIASITSSYKNKLGHGAFGEVYKGVLGDGRSVAVKRYINNISKQAFAKEVIVHSQINHKNVVRLIGCCIEENSQMIVLEHVTNGNLKDHLHRGDDIISLHRRLNIATECAEALVSMHSMYKPVLHGDIKPSNILVDNDFHAKLSDFGISRLLSGNNNEWTVNIIGSIGYMDPAFCKDGRLTPKSDVYSFGVVLVELVTKTMPTDTEKKIVERFTQAKGKAVRKLFDPDIRNVGSMKVLEGVAKIARECLKEKIDERPEMNYVAGCLRELRTTLEKEKEKTDQRFFSETHSPLIEREQHETKNVEYSSVLYKIKSHGIFNESAPKFSKINSKILQNINNIMIFTKNELTNISKNFSTLLYEEYYGNVYLGALANNISVAVKRPKHVKKDLKELAVNELIIQSKLYHKNILKLLGCCLETDVPILVYEYTLNGYLSSYLFLNKEKSGDSSADQQDSRRLLDLSTRYKIALGVARAMEYLHEERMEWVLHCGINPGSILLDDHFCPKVSNFELSKMASKEGKMTFDGGIHGISGYVAPEWFINPHSEHISAKADVYSFGMVLLEIISGRRNYKCPQESMGSKDWSVPKWVNEEAYLERWMGDILDQHIIQAEYYNDVNSIATVERMVNTAIWCIQDCAEMRPSMDKVIKMLEGTIQFIQPDNPTFSCFHDDEFTDTDTDSD</sequence>
<keyword evidence="4 8" id="KW-0418">Kinase</keyword>
<keyword evidence="2" id="KW-0808">Transferase</keyword>
<dbReference type="EMBL" id="LWDX02007064">
    <property type="protein sequence ID" value="OEL37002.1"/>
    <property type="molecule type" value="Genomic_DNA"/>
</dbReference>
<dbReference type="GO" id="GO:0030246">
    <property type="term" value="F:carbohydrate binding"/>
    <property type="evidence" value="ECO:0007669"/>
    <property type="project" value="UniProtKB-KW"/>
</dbReference>
<dbReference type="InterPro" id="IPR008271">
    <property type="entry name" value="Ser/Thr_kinase_AS"/>
</dbReference>
<dbReference type="STRING" id="888268.A0A1E5WHX2"/>
<dbReference type="FunFam" id="1.10.510.10:FF:000474">
    <property type="entry name" value="Wall-associated receptor kinase 3"/>
    <property type="match status" value="1"/>
</dbReference>
<evidence type="ECO:0000256" key="5">
    <source>
        <dbReference type="ARBA" id="ARBA00022840"/>
    </source>
</evidence>
<dbReference type="FunFam" id="3.30.200.20:FF:000337">
    <property type="entry name" value="Wall-associated receptor kinase 3"/>
    <property type="match status" value="1"/>
</dbReference>
<dbReference type="InterPro" id="IPR001245">
    <property type="entry name" value="Ser-Thr/Tyr_kinase_cat_dom"/>
</dbReference>
<name>A0A1E5WHX2_9POAL</name>
<keyword evidence="1" id="KW-0723">Serine/threonine-protein kinase</keyword>
<dbReference type="Gene3D" id="3.30.200.20">
    <property type="entry name" value="Phosphorylase Kinase, domain 1"/>
    <property type="match status" value="2"/>
</dbReference>
<feature type="domain" description="Protein kinase" evidence="7">
    <location>
        <begin position="45"/>
        <end position="311"/>
    </location>
</feature>
<comment type="caution">
    <text evidence="8">The sequence shown here is derived from an EMBL/GenBank/DDBJ whole genome shotgun (WGS) entry which is preliminary data.</text>
</comment>
<evidence type="ECO:0000313" key="8">
    <source>
        <dbReference type="EMBL" id="OEL37002.1"/>
    </source>
</evidence>
<dbReference type="Pfam" id="PF07714">
    <property type="entry name" value="PK_Tyr_Ser-Thr"/>
    <property type="match status" value="2"/>
</dbReference>
<evidence type="ECO:0000256" key="3">
    <source>
        <dbReference type="ARBA" id="ARBA00022741"/>
    </source>
</evidence>
<dbReference type="Gene3D" id="1.10.510.10">
    <property type="entry name" value="Transferase(Phosphotransferase) domain 1"/>
    <property type="match status" value="2"/>
</dbReference>
<keyword evidence="5 6" id="KW-0067">ATP-binding</keyword>
<feature type="domain" description="Protein kinase" evidence="7">
    <location>
        <begin position="390"/>
        <end position="693"/>
    </location>
</feature>
<dbReference type="AlphaFoldDB" id="A0A1E5WHX2"/>
<protein>
    <submittedName>
        <fullName evidence="8">G-type lectin S-receptor-like serine/threonine-protein kinase</fullName>
    </submittedName>
</protein>
<dbReference type="InterPro" id="IPR045274">
    <property type="entry name" value="WAK-like"/>
</dbReference>
<gene>
    <name evidence="8" type="ORF">BAE44_0001977</name>
</gene>
<dbReference type="GO" id="GO:0005886">
    <property type="term" value="C:plasma membrane"/>
    <property type="evidence" value="ECO:0007669"/>
    <property type="project" value="TreeGrafter"/>
</dbReference>
<dbReference type="SMART" id="SM00220">
    <property type="entry name" value="S_TKc"/>
    <property type="match status" value="1"/>
</dbReference>
<accession>A0A1E5WHX2</accession>
<dbReference type="SUPFAM" id="SSF56112">
    <property type="entry name" value="Protein kinase-like (PK-like)"/>
    <property type="match status" value="2"/>
</dbReference>